<dbReference type="PRINTS" id="PR00471">
    <property type="entry name" value="ACETATEKNASE"/>
</dbReference>
<feature type="site" description="Transition state stabilizer" evidence="6">
    <location>
        <position position="240"/>
    </location>
</feature>
<dbReference type="UniPathway" id="UPA00340">
    <property type="reaction ID" value="UER00458"/>
</dbReference>
<feature type="binding site" evidence="6">
    <location>
        <position position="15"/>
    </location>
    <ligand>
        <name>ATP</name>
        <dbReference type="ChEBI" id="CHEBI:30616"/>
    </ligand>
</feature>
<dbReference type="GO" id="GO:0005524">
    <property type="term" value="F:ATP binding"/>
    <property type="evidence" value="ECO:0007669"/>
    <property type="project" value="UniProtKB-KW"/>
</dbReference>
<dbReference type="GO" id="GO:0006085">
    <property type="term" value="P:acetyl-CoA biosynthetic process"/>
    <property type="evidence" value="ECO:0007669"/>
    <property type="project" value="UniProtKB-UniRule"/>
</dbReference>
<evidence type="ECO:0000256" key="7">
    <source>
        <dbReference type="RuleBase" id="RU003835"/>
    </source>
</evidence>
<sequence length="396" mass="41753">MATILVINSGSSSLKYQLIRLTADSGERLAKGLIERIGESAANISHSGGDNNYQKSIAIADFSAAMREMEQAFAATGMPLAELNLTAVGHRVVQGGSRFTEPTVITPEVVQEITALSPLAPLHNPGHVAAITAALEIFKVPHIAVFDTAFHQTMPAAAYTYAIAADVAEEQQIRRYGFHGTSHQYVSRAAAEFLQRPLPDLRQIILHLGNGASACAVAGGVSINTSMGLTPLEGLVMGTRSGDVDPSIIFYLQRQAGMSAEAVDELLNKRSGVFGISGSADMRDVTERAAAGDAAAELALQIYAKRVRHYIGAYTIDLGGLDTLVFTAGVGENNAPARAAICAGLEPFGIVLDPELNALPNTGPRIISTAASRVQILVVPTNEELEIARLTQKALG</sequence>
<dbReference type="Gene3D" id="3.30.420.40">
    <property type="match status" value="2"/>
</dbReference>
<evidence type="ECO:0000256" key="2">
    <source>
        <dbReference type="ARBA" id="ARBA00022679"/>
    </source>
</evidence>
<keyword evidence="5 6" id="KW-0067">ATP-binding</keyword>
<dbReference type="Proteomes" id="UP000571183">
    <property type="component" value="Unassembled WGS sequence"/>
</dbReference>
<keyword evidence="6" id="KW-0460">Magnesium</keyword>
<comment type="caution">
    <text evidence="8">The sequence shown here is derived from an EMBL/GenBank/DDBJ whole genome shotgun (WGS) entry which is preliminary data.</text>
</comment>
<dbReference type="GO" id="GO:0006083">
    <property type="term" value="P:acetate metabolic process"/>
    <property type="evidence" value="ECO:0007669"/>
    <property type="project" value="TreeGrafter"/>
</dbReference>
<dbReference type="InterPro" id="IPR000890">
    <property type="entry name" value="Aliphatic_acid_kin_short-chain"/>
</dbReference>
<dbReference type="GO" id="GO:0000287">
    <property type="term" value="F:magnesium ion binding"/>
    <property type="evidence" value="ECO:0007669"/>
    <property type="project" value="UniProtKB-UniRule"/>
</dbReference>
<evidence type="ECO:0000256" key="6">
    <source>
        <dbReference type="HAMAP-Rule" id="MF_00020"/>
    </source>
</evidence>
<comment type="subunit">
    <text evidence="6">Homodimer.</text>
</comment>
<dbReference type="PANTHER" id="PTHR21060">
    <property type="entry name" value="ACETATE KINASE"/>
    <property type="match status" value="1"/>
</dbReference>
<dbReference type="RefSeq" id="WP_183304748.1">
    <property type="nucleotide sequence ID" value="NZ_JACIFD010000009.1"/>
</dbReference>
<dbReference type="GO" id="GO:0008776">
    <property type="term" value="F:acetate kinase activity"/>
    <property type="evidence" value="ECO:0007669"/>
    <property type="project" value="UniProtKB-UniRule"/>
</dbReference>
<comment type="catalytic activity">
    <reaction evidence="6">
        <text>acetate + ATP = acetyl phosphate + ADP</text>
        <dbReference type="Rhea" id="RHEA:11352"/>
        <dbReference type="ChEBI" id="CHEBI:22191"/>
        <dbReference type="ChEBI" id="CHEBI:30089"/>
        <dbReference type="ChEBI" id="CHEBI:30616"/>
        <dbReference type="ChEBI" id="CHEBI:456216"/>
        <dbReference type="EC" id="2.7.2.1"/>
    </reaction>
</comment>
<dbReference type="EMBL" id="JACIFD010000009">
    <property type="protein sequence ID" value="MBB4071749.1"/>
    <property type="molecule type" value="Genomic_DNA"/>
</dbReference>
<comment type="subcellular location">
    <subcellularLocation>
        <location evidence="6">Cytoplasm</location>
    </subcellularLocation>
</comment>
<feature type="binding site" evidence="6">
    <location>
        <begin position="329"/>
        <end position="333"/>
    </location>
    <ligand>
        <name>ATP</name>
        <dbReference type="ChEBI" id="CHEBI:30616"/>
    </ligand>
</feature>
<evidence type="ECO:0000313" key="9">
    <source>
        <dbReference type="Proteomes" id="UP000571183"/>
    </source>
</evidence>
<dbReference type="SUPFAM" id="SSF53067">
    <property type="entry name" value="Actin-like ATPase domain"/>
    <property type="match status" value="2"/>
</dbReference>
<dbReference type="HAMAP" id="MF_00020">
    <property type="entry name" value="Acetate_kinase"/>
    <property type="match status" value="1"/>
</dbReference>
<organism evidence="8 9">
    <name type="scientific">Canibacter oris</name>
    <dbReference type="NCBI Taxonomy" id="1365628"/>
    <lineage>
        <taxon>Bacteria</taxon>
        <taxon>Bacillati</taxon>
        <taxon>Actinomycetota</taxon>
        <taxon>Actinomycetes</taxon>
        <taxon>Micrococcales</taxon>
        <taxon>Microbacteriaceae</taxon>
        <taxon>Canibacter</taxon>
    </lineage>
</organism>
<feature type="active site" description="Proton donor/acceptor" evidence="6">
    <location>
        <position position="147"/>
    </location>
</feature>
<comment type="similarity">
    <text evidence="1 6 7">Belongs to the acetokinase family.</text>
</comment>
<dbReference type="PROSITE" id="PS01076">
    <property type="entry name" value="ACETATE_KINASE_2"/>
    <property type="match status" value="1"/>
</dbReference>
<keyword evidence="2 6" id="KW-0808">Transferase</keyword>
<feature type="binding site" evidence="6">
    <location>
        <begin position="281"/>
        <end position="283"/>
    </location>
    <ligand>
        <name>ATP</name>
        <dbReference type="ChEBI" id="CHEBI:30616"/>
    </ligand>
</feature>
<evidence type="ECO:0000256" key="5">
    <source>
        <dbReference type="ARBA" id="ARBA00022840"/>
    </source>
</evidence>
<dbReference type="InterPro" id="IPR023865">
    <property type="entry name" value="Aliphatic_acid_kinase_CS"/>
</dbReference>
<dbReference type="NCBIfam" id="TIGR00016">
    <property type="entry name" value="ackA"/>
    <property type="match status" value="1"/>
</dbReference>
<keyword evidence="6" id="KW-0479">Metal-binding</keyword>
<protein>
    <recommendedName>
        <fullName evidence="6">Acetate kinase</fullName>
        <ecNumber evidence="6">2.7.2.1</ecNumber>
    </recommendedName>
    <alternativeName>
        <fullName evidence="6">Acetokinase</fullName>
    </alternativeName>
</protein>
<dbReference type="EC" id="2.7.2.1" evidence="6"/>
<feature type="binding site" evidence="6">
    <location>
        <position position="8"/>
    </location>
    <ligand>
        <name>Mg(2+)</name>
        <dbReference type="ChEBI" id="CHEBI:18420"/>
    </ligand>
</feature>
<feature type="binding site" evidence="6">
    <location>
        <begin position="207"/>
        <end position="211"/>
    </location>
    <ligand>
        <name>ATP</name>
        <dbReference type="ChEBI" id="CHEBI:30616"/>
    </ligand>
</feature>
<dbReference type="InterPro" id="IPR043129">
    <property type="entry name" value="ATPase_NBD"/>
</dbReference>
<gene>
    <name evidence="6" type="primary">ackA</name>
    <name evidence="8" type="ORF">F5897_001063</name>
</gene>
<dbReference type="Pfam" id="PF00871">
    <property type="entry name" value="Acetate_kinase"/>
    <property type="match status" value="1"/>
</dbReference>
<dbReference type="GO" id="GO:0005737">
    <property type="term" value="C:cytoplasm"/>
    <property type="evidence" value="ECO:0007669"/>
    <property type="project" value="UniProtKB-SubCell"/>
</dbReference>
<name>A0A840DQC9_9MICO</name>
<keyword evidence="3 6" id="KW-0547">Nucleotide-binding</keyword>
<keyword evidence="9" id="KW-1185">Reference proteome</keyword>
<comment type="function">
    <text evidence="6">Catalyzes the formation of acetyl phosphate from acetate and ATP. Can also catalyze the reverse reaction.</text>
</comment>
<dbReference type="CDD" id="cd24010">
    <property type="entry name" value="ASKHA_NBD_AcK_PK"/>
    <property type="match status" value="1"/>
</dbReference>
<dbReference type="PIRSF" id="PIRSF000722">
    <property type="entry name" value="Acetate_prop_kin"/>
    <property type="match status" value="1"/>
</dbReference>
<reference evidence="8" key="1">
    <citation type="submission" date="2020-08" db="EMBL/GenBank/DDBJ databases">
        <title>Sequencing the genomes of 1000 actinobacteria strains.</title>
        <authorList>
            <person name="Klenk H.-P."/>
        </authorList>
    </citation>
    <scope>NUCLEOTIDE SEQUENCE [LARGE SCALE GENOMIC DNA]</scope>
    <source>
        <strain evidence="8">DSM 27064</strain>
    </source>
</reference>
<keyword evidence="4 6" id="KW-0418">Kinase</keyword>
<dbReference type="AlphaFoldDB" id="A0A840DQC9"/>
<dbReference type="InterPro" id="IPR004372">
    <property type="entry name" value="Ac/propionate_kinase"/>
</dbReference>
<dbReference type="PROSITE" id="PS01075">
    <property type="entry name" value="ACETATE_KINASE_1"/>
    <property type="match status" value="1"/>
</dbReference>
<evidence type="ECO:0000256" key="3">
    <source>
        <dbReference type="ARBA" id="ARBA00022741"/>
    </source>
</evidence>
<accession>A0A840DQC9</accession>
<evidence type="ECO:0000256" key="1">
    <source>
        <dbReference type="ARBA" id="ARBA00008748"/>
    </source>
</evidence>
<feature type="binding site" evidence="6">
    <location>
        <position position="383"/>
    </location>
    <ligand>
        <name>Mg(2+)</name>
        <dbReference type="ChEBI" id="CHEBI:18420"/>
    </ligand>
</feature>
<proteinExistence type="inferred from homology"/>
<comment type="pathway">
    <text evidence="6">Metabolic intermediate biosynthesis; acetyl-CoA biosynthesis; acetyl-CoA from acetate: step 1/2.</text>
</comment>
<feature type="binding site" evidence="6">
    <location>
        <position position="91"/>
    </location>
    <ligand>
        <name>substrate</name>
    </ligand>
</feature>
<evidence type="ECO:0000256" key="4">
    <source>
        <dbReference type="ARBA" id="ARBA00022777"/>
    </source>
</evidence>
<evidence type="ECO:0000313" key="8">
    <source>
        <dbReference type="EMBL" id="MBB4071749.1"/>
    </source>
</evidence>
<dbReference type="PANTHER" id="PTHR21060:SF15">
    <property type="entry name" value="ACETATE KINASE-RELATED"/>
    <property type="match status" value="1"/>
</dbReference>
<comment type="cofactor">
    <cofactor evidence="6">
        <name>Mg(2+)</name>
        <dbReference type="ChEBI" id="CHEBI:18420"/>
    </cofactor>
    <cofactor evidence="6">
        <name>Mn(2+)</name>
        <dbReference type="ChEBI" id="CHEBI:29035"/>
    </cofactor>
    <text evidence="6">Mg(2+). Can also accept Mn(2+).</text>
</comment>
<feature type="site" description="Transition state stabilizer" evidence="6">
    <location>
        <position position="179"/>
    </location>
</feature>
<keyword evidence="6" id="KW-0963">Cytoplasm</keyword>